<dbReference type="EMBL" id="HG806604">
    <property type="protein sequence ID" value="CDW59476.1"/>
    <property type="molecule type" value="Genomic_DNA"/>
</dbReference>
<accession>A0A077ZGM3</accession>
<name>A0A077ZGM3_TRITR</name>
<protein>
    <submittedName>
        <fullName evidence="1">Uncharacterized protein</fullName>
    </submittedName>
</protein>
<dbReference type="AlphaFoldDB" id="A0A077ZGM3"/>
<dbReference type="Proteomes" id="UP000030665">
    <property type="component" value="Unassembled WGS sequence"/>
</dbReference>
<proteinExistence type="predicted"/>
<evidence type="ECO:0000313" key="2">
    <source>
        <dbReference type="Proteomes" id="UP000030665"/>
    </source>
</evidence>
<reference evidence="1" key="1">
    <citation type="submission" date="2014-01" db="EMBL/GenBank/DDBJ databases">
        <authorList>
            <person name="Aslett M."/>
        </authorList>
    </citation>
    <scope>NUCLEOTIDE SEQUENCE</scope>
</reference>
<feature type="non-terminal residue" evidence="1">
    <location>
        <position position="339"/>
    </location>
</feature>
<keyword evidence="2" id="KW-1185">Reference proteome</keyword>
<dbReference type="OrthoDB" id="8067892at2759"/>
<sequence>MAARCLFYRQCLQPGQAYAEWVANLRGIGKDCQFLCPDKKCGKSYLDYLIRDVIVTNMPDEQVRLAALQRPNPSLAQVTEIAEAHEIATKAMSTIKQRPPEVMAEVQQRLGNGELSVGIIVNKESTPILARKPEDLGPWRPTNQKLFAYGGITVPLKGQANVRVILGEQARQLTLLVTDLEQGSNLMGLDWLDAFGLRLSPYDSTSLIEEEQMGAAIKDIKYKRGTHHNNADALSRLPMGPDPEFDKEEAHWTELTDADLDSDLFPVDRSQVAEATARDPVLKQVLRFVTSAWPLSVKAVAEEIRPYWNKRNVIGFQKGVLLYKTEFNRVIVPLELQEK</sequence>
<dbReference type="STRING" id="36087.A0A077ZGM3"/>
<dbReference type="InterPro" id="IPR050951">
    <property type="entry name" value="Retrovirus_Pol_polyprotein"/>
</dbReference>
<dbReference type="PANTHER" id="PTHR37984:SF5">
    <property type="entry name" value="PROTEIN NYNRIN-LIKE"/>
    <property type="match status" value="1"/>
</dbReference>
<gene>
    <name evidence="1" type="ORF">TTRE_0000781101</name>
</gene>
<evidence type="ECO:0000313" key="1">
    <source>
        <dbReference type="EMBL" id="CDW59476.1"/>
    </source>
</evidence>
<reference evidence="1" key="2">
    <citation type="submission" date="2014-03" db="EMBL/GenBank/DDBJ databases">
        <title>The whipworm genome and dual-species transcriptomics of an intimate host-pathogen interaction.</title>
        <authorList>
            <person name="Foth B.J."/>
            <person name="Tsai I.J."/>
            <person name="Reid A.J."/>
            <person name="Bancroft A.J."/>
            <person name="Nichol S."/>
            <person name="Tracey A."/>
            <person name="Holroyd N."/>
            <person name="Cotton J.A."/>
            <person name="Stanley E.J."/>
            <person name="Zarowiecki M."/>
            <person name="Liu J.Z."/>
            <person name="Huckvale T."/>
            <person name="Cooper P.J."/>
            <person name="Grencis R.K."/>
            <person name="Berriman M."/>
        </authorList>
    </citation>
    <scope>NUCLEOTIDE SEQUENCE [LARGE SCALE GENOMIC DNA]</scope>
</reference>
<organism evidence="1 2">
    <name type="scientific">Trichuris trichiura</name>
    <name type="common">Whipworm</name>
    <name type="synonym">Trichocephalus trichiurus</name>
    <dbReference type="NCBI Taxonomy" id="36087"/>
    <lineage>
        <taxon>Eukaryota</taxon>
        <taxon>Metazoa</taxon>
        <taxon>Ecdysozoa</taxon>
        <taxon>Nematoda</taxon>
        <taxon>Enoplea</taxon>
        <taxon>Dorylaimia</taxon>
        <taxon>Trichinellida</taxon>
        <taxon>Trichuridae</taxon>
        <taxon>Trichuris</taxon>
    </lineage>
</organism>
<dbReference type="PANTHER" id="PTHR37984">
    <property type="entry name" value="PROTEIN CBG26694"/>
    <property type="match status" value="1"/>
</dbReference>